<comment type="caution">
    <text evidence="9">The sequence shown here is derived from an EMBL/GenBank/DDBJ whole genome shotgun (WGS) entry which is preliminary data.</text>
</comment>
<dbReference type="InterPro" id="IPR027417">
    <property type="entry name" value="P-loop_NTPase"/>
</dbReference>
<dbReference type="GO" id="GO:0031380">
    <property type="term" value="C:nuclear RNA-directed RNA polymerase complex"/>
    <property type="evidence" value="ECO:0007669"/>
    <property type="project" value="TreeGrafter"/>
</dbReference>
<evidence type="ECO:0000256" key="2">
    <source>
        <dbReference type="ARBA" id="ARBA00022490"/>
    </source>
</evidence>
<dbReference type="InterPro" id="IPR047187">
    <property type="entry name" value="SF1_C_Upf1"/>
</dbReference>
<feature type="domain" description="RZ-type" evidence="8">
    <location>
        <begin position="776"/>
        <end position="847"/>
    </location>
</feature>
<dbReference type="PROSITE" id="PS51981">
    <property type="entry name" value="ZF_RZ"/>
    <property type="match status" value="1"/>
</dbReference>
<evidence type="ECO:0000256" key="1">
    <source>
        <dbReference type="ARBA" id="ARBA00004496"/>
    </source>
</evidence>
<keyword evidence="4" id="KW-0863">Zinc-finger</keyword>
<keyword evidence="5" id="KW-0862">Zinc</keyword>
<dbReference type="EMBL" id="CASHTH010003185">
    <property type="protein sequence ID" value="CAI8041398.1"/>
    <property type="molecule type" value="Genomic_DNA"/>
</dbReference>
<dbReference type="CDD" id="cd17936">
    <property type="entry name" value="EEXXEc_NFX1"/>
    <property type="match status" value="1"/>
</dbReference>
<reference evidence="9" key="1">
    <citation type="submission" date="2023-03" db="EMBL/GenBank/DDBJ databases">
        <authorList>
            <person name="Steffen K."/>
            <person name="Cardenas P."/>
        </authorList>
    </citation>
    <scope>NUCLEOTIDE SEQUENCE</scope>
</reference>
<name>A0AA35T4P0_GEOBA</name>
<evidence type="ECO:0000256" key="4">
    <source>
        <dbReference type="ARBA" id="ARBA00022771"/>
    </source>
</evidence>
<dbReference type="GO" id="GO:0002376">
    <property type="term" value="P:immune system process"/>
    <property type="evidence" value="ECO:0007669"/>
    <property type="project" value="UniProtKB-KW"/>
</dbReference>
<dbReference type="PANTHER" id="PTHR10887:SF341">
    <property type="entry name" value="NFX1-TYPE ZINC FINGER-CONTAINING PROTEIN 1"/>
    <property type="match status" value="1"/>
</dbReference>
<dbReference type="Pfam" id="PF20173">
    <property type="entry name" value="ZnF_RZ-type"/>
    <property type="match status" value="1"/>
</dbReference>
<sequence>MNMNKLQVFNRFSDGEPLPQEESNSEDDVIAVDEEAKILQEERIMEGEVFFDDKFAPRAKLPKPKPKQKNKFRPGEWQTVQISKKERRKRIKKGFQYTTMKKNNAEEVEDLRFLSLKQRWQMYHYWVEEHLRVQKRQLEGPAIIYNRICHDYSQIKNEIDCYATRGADIIGMTTTGAAKYHHILTNIHPKIVVIEEAAEVFESHVITSLPPSVQQLILIGDHKQLRPKPNHYELVKKKYNLDVSLFERLIKNGIPHVILTVQHRMRPDIASLIHPAIYPELQNGPRAIEHGQHKIAGVGHSLFFLHHEFYEDPSESLSHVNIHEAEFMVALCRYLIKQEYEPSQITLLTMYRGQLLQMKKRMKISEFKGVRVAAVDDFQGTLQHCRALLNVSSFFLVATFARIFAHSHAILTALSRRMPTMHKCSNYCPHSKCPRNCYEPCDPCAEPCQWNCDHLKCTKKCGELCNRPRCNMPCLKRLKCGHPCIGLCGDKCPKLCRVCDNDKVTEIFFGKEDEPDARFVQLQDCKHVFEHTGLDKWMDREESEEIQFKKCPRCSTLIRTSLRYYNEVKKVHNHFEEIKKEQLQMSNIGQVLMPKFRELKSKGGQCVEVIVDVKKIESLLSPDTRPRYILPHCLNAIQNQLAILPTIVTMYNELTQVKQKSWQFRDGKINSEAVHQQIQCVQRFLRQDSLTDQQLSDIQCEIRRLNCMIRLLKLHSLIKEKQITITPEEKECSDKYASYVYHSGARHNIPKVSKEFVDRFSKLITFFETKYKLDGVTEEERVEIVKAMGLQKGHWFKCPNGHYYCITECGGAMEEAKCPNCDARIGGANHTLRGDNRLAPEIDGARYAAWSDQANMANYQF</sequence>
<evidence type="ECO:0000313" key="10">
    <source>
        <dbReference type="Proteomes" id="UP001174909"/>
    </source>
</evidence>
<dbReference type="PANTHER" id="PTHR10887">
    <property type="entry name" value="DNA2/NAM7 HELICASE FAMILY"/>
    <property type="match status" value="1"/>
</dbReference>
<accession>A0AA35T4P0</accession>
<evidence type="ECO:0000256" key="5">
    <source>
        <dbReference type="ARBA" id="ARBA00022833"/>
    </source>
</evidence>
<dbReference type="InterPro" id="IPR041679">
    <property type="entry name" value="DNA2/NAM7-like_C"/>
</dbReference>
<dbReference type="AlphaFoldDB" id="A0AA35T4P0"/>
<dbReference type="Gene3D" id="3.40.50.300">
    <property type="entry name" value="P-loop containing nucleotide triphosphate hydrolases"/>
    <property type="match status" value="2"/>
</dbReference>
<keyword evidence="6" id="KW-0391">Immunity</keyword>
<comment type="subcellular location">
    <subcellularLocation>
        <location evidence="1">Cytoplasm</location>
    </subcellularLocation>
</comment>
<evidence type="ECO:0000313" key="9">
    <source>
        <dbReference type="EMBL" id="CAI8041398.1"/>
    </source>
</evidence>
<dbReference type="InterPro" id="IPR041677">
    <property type="entry name" value="DNA2/NAM7_AAA_11"/>
</dbReference>
<dbReference type="Pfam" id="PF13087">
    <property type="entry name" value="AAA_12"/>
    <property type="match status" value="1"/>
</dbReference>
<keyword evidence="3" id="KW-0479">Metal-binding</keyword>
<dbReference type="GO" id="GO:0008270">
    <property type="term" value="F:zinc ion binding"/>
    <property type="evidence" value="ECO:0007669"/>
    <property type="project" value="UniProtKB-KW"/>
</dbReference>
<dbReference type="Proteomes" id="UP001174909">
    <property type="component" value="Unassembled WGS sequence"/>
</dbReference>
<dbReference type="GO" id="GO:0004386">
    <property type="term" value="F:helicase activity"/>
    <property type="evidence" value="ECO:0007669"/>
    <property type="project" value="InterPro"/>
</dbReference>
<dbReference type="GO" id="GO:0005737">
    <property type="term" value="C:cytoplasm"/>
    <property type="evidence" value="ECO:0007669"/>
    <property type="project" value="UniProtKB-SubCell"/>
</dbReference>
<evidence type="ECO:0000256" key="6">
    <source>
        <dbReference type="ARBA" id="ARBA00022859"/>
    </source>
</evidence>
<feature type="region of interest" description="Disordered" evidence="7">
    <location>
        <begin position="1"/>
        <end position="27"/>
    </location>
</feature>
<keyword evidence="2" id="KW-0963">Cytoplasm</keyword>
<dbReference type="CDD" id="cd18808">
    <property type="entry name" value="SF1_C_Upf1"/>
    <property type="match status" value="1"/>
</dbReference>
<dbReference type="Pfam" id="PF13086">
    <property type="entry name" value="AAA_11"/>
    <property type="match status" value="1"/>
</dbReference>
<evidence type="ECO:0000256" key="3">
    <source>
        <dbReference type="ARBA" id="ARBA00022723"/>
    </source>
</evidence>
<organism evidence="9 10">
    <name type="scientific">Geodia barretti</name>
    <name type="common">Barrett's horny sponge</name>
    <dbReference type="NCBI Taxonomy" id="519541"/>
    <lineage>
        <taxon>Eukaryota</taxon>
        <taxon>Metazoa</taxon>
        <taxon>Porifera</taxon>
        <taxon>Demospongiae</taxon>
        <taxon>Heteroscleromorpha</taxon>
        <taxon>Tetractinellida</taxon>
        <taxon>Astrophorina</taxon>
        <taxon>Geodiidae</taxon>
        <taxon>Geodia</taxon>
    </lineage>
</organism>
<dbReference type="GO" id="GO:0031048">
    <property type="term" value="P:regulatory ncRNA-mediated heterochromatin formation"/>
    <property type="evidence" value="ECO:0007669"/>
    <property type="project" value="TreeGrafter"/>
</dbReference>
<protein>
    <submittedName>
        <fullName evidence="9">NFX1-type zinc finger-containing protein 1</fullName>
    </submittedName>
</protein>
<evidence type="ECO:0000259" key="8">
    <source>
        <dbReference type="PROSITE" id="PS51981"/>
    </source>
</evidence>
<dbReference type="InterPro" id="IPR045055">
    <property type="entry name" value="DNA2/NAM7-like"/>
</dbReference>
<gene>
    <name evidence="9" type="ORF">GBAR_LOCUS23023</name>
</gene>
<dbReference type="SUPFAM" id="SSF52540">
    <property type="entry name" value="P-loop containing nucleoside triphosphate hydrolases"/>
    <property type="match status" value="1"/>
</dbReference>
<evidence type="ECO:0000256" key="7">
    <source>
        <dbReference type="SAM" id="MobiDB-lite"/>
    </source>
</evidence>
<keyword evidence="10" id="KW-1185">Reference proteome</keyword>
<proteinExistence type="predicted"/>
<dbReference type="InterPro" id="IPR046439">
    <property type="entry name" value="ZF_RZ_dom"/>
</dbReference>